<dbReference type="AlphaFoldDB" id="A0A850REW2"/>
<evidence type="ECO:0000313" key="1">
    <source>
        <dbReference type="EMBL" id="NVZ10756.1"/>
    </source>
</evidence>
<dbReference type="RefSeq" id="WP_176977491.1">
    <property type="nucleotide sequence ID" value="NZ_JABZEO010000012.1"/>
</dbReference>
<dbReference type="EMBL" id="JABZEO010000012">
    <property type="protein sequence ID" value="NVZ10756.1"/>
    <property type="molecule type" value="Genomic_DNA"/>
</dbReference>
<accession>A0A850REW2</accession>
<protein>
    <submittedName>
        <fullName evidence="1">Uncharacterized protein</fullName>
    </submittedName>
</protein>
<name>A0A850REW2_9GAMM</name>
<gene>
    <name evidence="1" type="ORF">HW932_15940</name>
</gene>
<dbReference type="Proteomes" id="UP000592294">
    <property type="component" value="Unassembled WGS sequence"/>
</dbReference>
<sequence length="119" mass="13248">MDVIERIDQTDRIADATLRHWVRQRMAELEAEGFSVCLWIVAPDDDVLTVCAQACWGLDQPQPWSEVLAVVEYVEEHPSFLAAVVPAHHEGGLILVLPKDVPLDPVWRADLANVSITPA</sequence>
<organism evidence="1 2">
    <name type="scientific">Allochromatium humboldtianum</name>
    <dbReference type="NCBI Taxonomy" id="504901"/>
    <lineage>
        <taxon>Bacteria</taxon>
        <taxon>Pseudomonadati</taxon>
        <taxon>Pseudomonadota</taxon>
        <taxon>Gammaproteobacteria</taxon>
        <taxon>Chromatiales</taxon>
        <taxon>Chromatiaceae</taxon>
        <taxon>Allochromatium</taxon>
    </lineage>
</organism>
<reference evidence="1 2" key="1">
    <citation type="submission" date="2020-06" db="EMBL/GenBank/DDBJ databases">
        <title>Whole-genome sequence of Allochromatium humboldtianum DSM 21881, type strain.</title>
        <authorList>
            <person name="Kyndt J.A."/>
            <person name="Meyer T.E."/>
        </authorList>
    </citation>
    <scope>NUCLEOTIDE SEQUENCE [LARGE SCALE GENOMIC DNA]</scope>
    <source>
        <strain evidence="1 2">DSM 21881</strain>
    </source>
</reference>
<proteinExistence type="predicted"/>
<keyword evidence="2" id="KW-1185">Reference proteome</keyword>
<evidence type="ECO:0000313" key="2">
    <source>
        <dbReference type="Proteomes" id="UP000592294"/>
    </source>
</evidence>
<comment type="caution">
    <text evidence="1">The sequence shown here is derived from an EMBL/GenBank/DDBJ whole genome shotgun (WGS) entry which is preliminary data.</text>
</comment>